<dbReference type="AlphaFoldDB" id="A0A0F9SGR0"/>
<comment type="caution">
    <text evidence="1">The sequence shown here is derived from an EMBL/GenBank/DDBJ whole genome shotgun (WGS) entry which is preliminary data.</text>
</comment>
<reference evidence="1" key="1">
    <citation type="journal article" date="2015" name="Nature">
        <title>Complex archaea that bridge the gap between prokaryotes and eukaryotes.</title>
        <authorList>
            <person name="Spang A."/>
            <person name="Saw J.H."/>
            <person name="Jorgensen S.L."/>
            <person name="Zaremba-Niedzwiedzka K."/>
            <person name="Martijn J."/>
            <person name="Lind A.E."/>
            <person name="van Eijk R."/>
            <person name="Schleper C."/>
            <person name="Guy L."/>
            <person name="Ettema T.J."/>
        </authorList>
    </citation>
    <scope>NUCLEOTIDE SEQUENCE</scope>
</reference>
<accession>A0A0F9SGR0</accession>
<protein>
    <submittedName>
        <fullName evidence="1">Uncharacterized protein</fullName>
    </submittedName>
</protein>
<gene>
    <name evidence="1" type="ORF">LCGC14_0853250</name>
</gene>
<proteinExistence type="predicted"/>
<evidence type="ECO:0000313" key="1">
    <source>
        <dbReference type="EMBL" id="KKN28558.1"/>
    </source>
</evidence>
<dbReference type="EMBL" id="LAZR01002552">
    <property type="protein sequence ID" value="KKN28558.1"/>
    <property type="molecule type" value="Genomic_DNA"/>
</dbReference>
<name>A0A0F9SGR0_9ZZZZ</name>
<organism evidence="1">
    <name type="scientific">marine sediment metagenome</name>
    <dbReference type="NCBI Taxonomy" id="412755"/>
    <lineage>
        <taxon>unclassified sequences</taxon>
        <taxon>metagenomes</taxon>
        <taxon>ecological metagenomes</taxon>
    </lineage>
</organism>
<sequence>MANECPIHGIPWVLDPDGGEWCPQCDKASRDEGWIDTYNED</sequence>